<evidence type="ECO:0000313" key="2">
    <source>
        <dbReference type="EMBL" id="KAH0968851.1"/>
    </source>
</evidence>
<dbReference type="InterPro" id="IPR011009">
    <property type="entry name" value="Kinase-like_dom_sf"/>
</dbReference>
<dbReference type="Gene3D" id="3.90.1200.10">
    <property type="match status" value="1"/>
</dbReference>
<evidence type="ECO:0000313" key="3">
    <source>
        <dbReference type="Proteomes" id="UP000824596"/>
    </source>
</evidence>
<protein>
    <submittedName>
        <fullName evidence="2">Phosphotransferase enzyme family domain-containing protein</fullName>
    </submittedName>
</protein>
<dbReference type="OrthoDB" id="5404599at2759"/>
<sequence length="205" mass="23909">MRLVQEHTPDVPIPRVHGSLYRYNDGAPYYGELFMDFVPGRTLKSTWAELDEACKDRICQDIWDLVARIRSIPPPDDLGPGLYRTVDGSPSRDPLLGSGSDIPPCDLDDDALRNRIYARYVTSNGLSYLFTHGDIGPRNIIVDENCHIAALLDWESSGWFPDYWEFAQMMKFCDPLEHEWQRWMDRTRPEVWDIRFIQKARRVLF</sequence>
<name>A0A9P8SNA5_9HYPO</name>
<dbReference type="AlphaFoldDB" id="A0A9P8SNA5"/>
<dbReference type="SUPFAM" id="SSF56112">
    <property type="entry name" value="Protein kinase-like (PK-like)"/>
    <property type="match status" value="1"/>
</dbReference>
<comment type="caution">
    <text evidence="2">The sequence shown here is derived from an EMBL/GenBank/DDBJ whole genome shotgun (WGS) entry which is preliminary data.</text>
</comment>
<accession>A0A9P8SNA5</accession>
<dbReference type="PANTHER" id="PTHR21310:SF15">
    <property type="entry name" value="AMINOGLYCOSIDE PHOSPHOTRANSFERASE DOMAIN-CONTAINING PROTEIN"/>
    <property type="match status" value="1"/>
</dbReference>
<feature type="domain" description="Aminoglycoside phosphotransferase" evidence="1">
    <location>
        <begin position="1"/>
        <end position="180"/>
    </location>
</feature>
<dbReference type="EMBL" id="JAIZPD010000001">
    <property type="protein sequence ID" value="KAH0968851.1"/>
    <property type="molecule type" value="Genomic_DNA"/>
</dbReference>
<dbReference type="GeneID" id="68350622"/>
<proteinExistence type="predicted"/>
<evidence type="ECO:0000259" key="1">
    <source>
        <dbReference type="Pfam" id="PF01636"/>
    </source>
</evidence>
<organism evidence="2 3">
    <name type="scientific">Hirsutella rhossiliensis</name>
    <dbReference type="NCBI Taxonomy" id="111463"/>
    <lineage>
        <taxon>Eukaryota</taxon>
        <taxon>Fungi</taxon>
        <taxon>Dikarya</taxon>
        <taxon>Ascomycota</taxon>
        <taxon>Pezizomycotina</taxon>
        <taxon>Sordariomycetes</taxon>
        <taxon>Hypocreomycetidae</taxon>
        <taxon>Hypocreales</taxon>
        <taxon>Ophiocordycipitaceae</taxon>
        <taxon>Hirsutella</taxon>
    </lineage>
</organism>
<dbReference type="InterPro" id="IPR002575">
    <property type="entry name" value="Aminoglycoside_PTrfase"/>
</dbReference>
<gene>
    <name evidence="2" type="ORF">HRG_01493</name>
</gene>
<keyword evidence="3" id="KW-1185">Reference proteome</keyword>
<dbReference type="CDD" id="cd05120">
    <property type="entry name" value="APH_ChoK_like"/>
    <property type="match status" value="1"/>
</dbReference>
<dbReference type="RefSeq" id="XP_044726364.1">
    <property type="nucleotide sequence ID" value="XM_044859964.1"/>
</dbReference>
<dbReference type="PANTHER" id="PTHR21310">
    <property type="entry name" value="AMINOGLYCOSIDE PHOSPHOTRANSFERASE-RELATED-RELATED"/>
    <property type="match status" value="1"/>
</dbReference>
<reference evidence="2" key="1">
    <citation type="submission" date="2021-09" db="EMBL/GenBank/DDBJ databases">
        <title>A high-quality genome of the endoparasitic fungus Hirsutella rhossiliensis with a comparison of Hirsutella genomes reveals transposable elements contributing to genome size variation.</title>
        <authorList>
            <person name="Lin R."/>
            <person name="Jiao Y."/>
            <person name="Sun X."/>
            <person name="Ling J."/>
            <person name="Xie B."/>
            <person name="Cheng X."/>
        </authorList>
    </citation>
    <scope>NUCLEOTIDE SEQUENCE</scope>
    <source>
        <strain evidence="2">HR02</strain>
    </source>
</reference>
<dbReference type="Proteomes" id="UP000824596">
    <property type="component" value="Unassembled WGS sequence"/>
</dbReference>
<dbReference type="InterPro" id="IPR051678">
    <property type="entry name" value="AGP_Transferase"/>
</dbReference>
<dbReference type="Pfam" id="PF01636">
    <property type="entry name" value="APH"/>
    <property type="match status" value="1"/>
</dbReference>